<dbReference type="AlphaFoldDB" id="A0A6G1EVA4"/>
<keyword evidence="1" id="KW-1133">Transmembrane helix</keyword>
<gene>
    <name evidence="3" type="ORF">E2562_005997</name>
</gene>
<feature type="transmembrane region" description="Helical" evidence="1">
    <location>
        <begin position="20"/>
        <end position="39"/>
    </location>
</feature>
<organism evidence="3 4">
    <name type="scientific">Oryza meyeriana var. granulata</name>
    <dbReference type="NCBI Taxonomy" id="110450"/>
    <lineage>
        <taxon>Eukaryota</taxon>
        <taxon>Viridiplantae</taxon>
        <taxon>Streptophyta</taxon>
        <taxon>Embryophyta</taxon>
        <taxon>Tracheophyta</taxon>
        <taxon>Spermatophyta</taxon>
        <taxon>Magnoliopsida</taxon>
        <taxon>Liliopsida</taxon>
        <taxon>Poales</taxon>
        <taxon>Poaceae</taxon>
        <taxon>BOP clade</taxon>
        <taxon>Oryzoideae</taxon>
        <taxon>Oryzeae</taxon>
        <taxon>Oryzinae</taxon>
        <taxon>Oryza</taxon>
        <taxon>Oryza meyeriana</taxon>
    </lineage>
</organism>
<dbReference type="EMBL" id="SPHZ02000002">
    <property type="protein sequence ID" value="KAF0928551.1"/>
    <property type="molecule type" value="Genomic_DNA"/>
</dbReference>
<evidence type="ECO:0000313" key="4">
    <source>
        <dbReference type="Proteomes" id="UP000479710"/>
    </source>
</evidence>
<evidence type="ECO:0000313" key="3">
    <source>
        <dbReference type="EMBL" id="KAF0928551.1"/>
    </source>
</evidence>
<proteinExistence type="predicted"/>
<reference evidence="3 4" key="1">
    <citation type="submission" date="2019-11" db="EMBL/GenBank/DDBJ databases">
        <title>Whole genome sequence of Oryza granulata.</title>
        <authorList>
            <person name="Li W."/>
        </authorList>
    </citation>
    <scope>NUCLEOTIDE SEQUENCE [LARGE SCALE GENOMIC DNA]</scope>
    <source>
        <strain evidence="4">cv. Menghai</strain>
        <tissue evidence="3">Leaf</tissue>
    </source>
</reference>
<protein>
    <recommendedName>
        <fullName evidence="2">DUF4220 domain-containing protein</fullName>
    </recommendedName>
</protein>
<feature type="transmembrane region" description="Helical" evidence="1">
    <location>
        <begin position="51"/>
        <end position="73"/>
    </location>
</feature>
<keyword evidence="1" id="KW-0812">Transmembrane</keyword>
<dbReference type="OrthoDB" id="692771at2759"/>
<name>A0A6G1EVA4_9ORYZ</name>
<comment type="caution">
    <text evidence="3">The sequence shown here is derived from an EMBL/GenBank/DDBJ whole genome shotgun (WGS) entry which is preliminary data.</text>
</comment>
<keyword evidence="1" id="KW-0472">Membrane</keyword>
<dbReference type="Proteomes" id="UP000479710">
    <property type="component" value="Unassembled WGS sequence"/>
</dbReference>
<keyword evidence="4" id="KW-1185">Reference proteome</keyword>
<sequence>MHLGGQDTITAFAIEDNNLWLRHLLNLGVQVALALYVFWKSADRHSLHIPISGIFVFVTGIIKYAETALSLMYGELKNIHGSTGNEDKAKRQASENSLQDIPCTRWKRDIGSISDIDGRNKGDILDSARSQLKKVLNLFDEPTMSIKTLEEIRDMWTMLLI</sequence>
<feature type="domain" description="DUF4220" evidence="2">
    <location>
        <begin position="1"/>
        <end position="104"/>
    </location>
</feature>
<accession>A0A6G1EVA4</accession>
<evidence type="ECO:0000256" key="1">
    <source>
        <dbReference type="SAM" id="Phobius"/>
    </source>
</evidence>
<dbReference type="InterPro" id="IPR025315">
    <property type="entry name" value="DUF4220"/>
</dbReference>
<dbReference type="PANTHER" id="PTHR31325">
    <property type="entry name" value="OS01G0798800 PROTEIN-RELATED"/>
    <property type="match status" value="1"/>
</dbReference>
<evidence type="ECO:0000259" key="2">
    <source>
        <dbReference type="Pfam" id="PF13968"/>
    </source>
</evidence>
<dbReference type="Pfam" id="PF13968">
    <property type="entry name" value="DUF4220"/>
    <property type="match status" value="1"/>
</dbReference>